<evidence type="ECO:0000259" key="3">
    <source>
        <dbReference type="Pfam" id="PF00561"/>
    </source>
</evidence>
<feature type="active site" evidence="2">
    <location>
        <position position="332"/>
    </location>
</feature>
<reference evidence="5" key="1">
    <citation type="journal article" date="2019" name="Int. J. Syst. Evol. Microbiol.">
        <title>The Global Catalogue of Microorganisms (GCM) 10K type strain sequencing project: providing services to taxonomists for standard genome sequencing and annotation.</title>
        <authorList>
            <consortium name="The Broad Institute Genomics Platform"/>
            <consortium name="The Broad Institute Genome Sequencing Center for Infectious Disease"/>
            <person name="Wu L."/>
            <person name="Ma J."/>
        </authorList>
    </citation>
    <scope>NUCLEOTIDE SEQUENCE [LARGE SCALE GENOMIC DNA]</scope>
    <source>
        <strain evidence="5">JCM 18952</strain>
    </source>
</reference>
<evidence type="ECO:0000256" key="2">
    <source>
        <dbReference type="HAMAP-Rule" id="MF_00296"/>
    </source>
</evidence>
<dbReference type="PANTHER" id="PTHR32268:SF11">
    <property type="entry name" value="HOMOSERINE O-ACETYLTRANSFERASE"/>
    <property type="match status" value="1"/>
</dbReference>
<comment type="similarity">
    <text evidence="2">Belongs to the AB hydrolase superfamily. MetX family.</text>
</comment>
<keyword evidence="2" id="KW-0028">Amino-acid biosynthesis</keyword>
<keyword evidence="2" id="KW-0012">Acyltransferase</keyword>
<gene>
    <name evidence="2" type="primary">metXA</name>
    <name evidence="4" type="ORF">GCM10025778_17080</name>
</gene>
<comment type="caution">
    <text evidence="2">Lacks conserved residue(s) required for the propagation of feature annotation.</text>
</comment>
<keyword evidence="5" id="KW-1185">Reference proteome</keyword>
<name>A0ABP9TLY8_9MICC</name>
<dbReference type="Proteomes" id="UP001501257">
    <property type="component" value="Unassembled WGS sequence"/>
</dbReference>
<keyword evidence="2" id="KW-0963">Cytoplasm</keyword>
<keyword evidence="1 2" id="KW-0808">Transferase</keyword>
<comment type="catalytic activity">
    <reaction evidence="2">
        <text>L-homoserine + acetyl-CoA = O-acetyl-L-homoserine + CoA</text>
        <dbReference type="Rhea" id="RHEA:13701"/>
        <dbReference type="ChEBI" id="CHEBI:57287"/>
        <dbReference type="ChEBI" id="CHEBI:57288"/>
        <dbReference type="ChEBI" id="CHEBI:57476"/>
        <dbReference type="ChEBI" id="CHEBI:57716"/>
        <dbReference type="EC" id="2.3.1.31"/>
    </reaction>
</comment>
<protein>
    <recommendedName>
        <fullName evidence="2">Homoserine O-acetyltransferase</fullName>
        <shortName evidence="2">HAT</shortName>
        <ecNumber evidence="2">2.3.1.31</ecNumber>
    </recommendedName>
    <alternativeName>
        <fullName evidence="2">Homoserine transacetylase</fullName>
        <shortName evidence="2">HTA</shortName>
    </alternativeName>
</protein>
<dbReference type="InterPro" id="IPR008220">
    <property type="entry name" value="HAT_MetX-like"/>
</dbReference>
<comment type="function">
    <text evidence="2">Transfers an acetyl group from acetyl-CoA to L-homoserine, forming acetyl-L-homoserine.</text>
</comment>
<dbReference type="Pfam" id="PF00561">
    <property type="entry name" value="Abhydrolase_1"/>
    <property type="match status" value="1"/>
</dbReference>
<evidence type="ECO:0000313" key="4">
    <source>
        <dbReference type="EMBL" id="GAA5227175.1"/>
    </source>
</evidence>
<dbReference type="InterPro" id="IPR000073">
    <property type="entry name" value="AB_hydrolase_1"/>
</dbReference>
<comment type="subcellular location">
    <subcellularLocation>
        <location evidence="2">Cytoplasm</location>
    </subcellularLocation>
</comment>
<dbReference type="PIRSF" id="PIRSF000443">
    <property type="entry name" value="Homoser_Ac_trans"/>
    <property type="match status" value="1"/>
</dbReference>
<dbReference type="EC" id="2.3.1.31" evidence="2"/>
<organism evidence="4 5">
    <name type="scientific">Paeniglutamicibacter antarcticus</name>
    <dbReference type="NCBI Taxonomy" id="494023"/>
    <lineage>
        <taxon>Bacteria</taxon>
        <taxon>Bacillati</taxon>
        <taxon>Actinomycetota</taxon>
        <taxon>Actinomycetes</taxon>
        <taxon>Micrococcales</taxon>
        <taxon>Micrococcaceae</taxon>
        <taxon>Paeniglutamicibacter</taxon>
    </lineage>
</organism>
<dbReference type="PANTHER" id="PTHR32268">
    <property type="entry name" value="HOMOSERINE O-ACETYLTRANSFERASE"/>
    <property type="match status" value="1"/>
</dbReference>
<dbReference type="EMBL" id="BAABLK010000027">
    <property type="protein sequence ID" value="GAA5227175.1"/>
    <property type="molecule type" value="Genomic_DNA"/>
</dbReference>
<comment type="pathway">
    <text evidence="2">Amino-acid biosynthesis; L-methionine biosynthesis via de novo pathway; O-acetyl-L-homoserine from L-homoserine: step 1/1.</text>
</comment>
<feature type="active site" description="Nucleophile" evidence="2">
    <location>
        <position position="163"/>
    </location>
</feature>
<comment type="caution">
    <text evidence="4">The sequence shown here is derived from an EMBL/GenBank/DDBJ whole genome shotgun (WGS) entry which is preliminary data.</text>
</comment>
<dbReference type="NCBIfam" id="NF001209">
    <property type="entry name" value="PRK00175.1"/>
    <property type="match status" value="1"/>
</dbReference>
<feature type="binding site" evidence="2">
    <location>
        <position position="363"/>
    </location>
    <ligand>
        <name>substrate</name>
    </ligand>
</feature>
<proteinExistence type="inferred from homology"/>
<dbReference type="Gene3D" id="1.10.1740.110">
    <property type="match status" value="1"/>
</dbReference>
<feature type="binding site" evidence="2">
    <location>
        <position position="233"/>
    </location>
    <ligand>
        <name>substrate</name>
    </ligand>
</feature>
<dbReference type="HAMAP" id="MF_00296">
    <property type="entry name" value="MetX_acyltransf"/>
    <property type="match status" value="1"/>
</dbReference>
<feature type="active site" evidence="2">
    <location>
        <position position="362"/>
    </location>
</feature>
<comment type="subunit">
    <text evidence="2">Homodimer.</text>
</comment>
<evidence type="ECO:0000256" key="1">
    <source>
        <dbReference type="ARBA" id="ARBA00022679"/>
    </source>
</evidence>
<feature type="domain" description="AB hydrolase-1" evidence="3">
    <location>
        <begin position="62"/>
        <end position="366"/>
    </location>
</feature>
<dbReference type="SUPFAM" id="SSF53474">
    <property type="entry name" value="alpha/beta-Hydrolases"/>
    <property type="match status" value="1"/>
</dbReference>
<keyword evidence="2" id="KW-0486">Methionine biosynthesis</keyword>
<dbReference type="NCBIfam" id="TIGR01392">
    <property type="entry name" value="homoserO_Ac_trn"/>
    <property type="match status" value="1"/>
</dbReference>
<evidence type="ECO:0000313" key="5">
    <source>
        <dbReference type="Proteomes" id="UP001501257"/>
    </source>
</evidence>
<dbReference type="Gene3D" id="3.40.50.1820">
    <property type="entry name" value="alpha/beta hydrolase"/>
    <property type="match status" value="1"/>
</dbReference>
<sequence>MSVEADVDLYDSETFAALDYAPDGILKHLNTGAYTFETGATLPQIVLGYETWGTLNKDASNAVFVAHALTGDSHVAQGASSEAGWWDGFVGPGQTVDTERYFVVAANMVGGCSGSTGPASPDPNGKAWGSRFPFTTIKDSVRLESRLADALGIKVWHTVLGGSLGGARALEWAVEFPERVRNCVVVAATAESSAEQIAFAQAQTAVIRLDPDFAGGDYYENERVPSAGLGIARRIAHITYRTAAELDVRFGRAAQGAEEPVAGPGKGRGRYQVESYLDHQADKLVSRFDANSYVVLTEALMSHDVARGHGSMQGALGRLGGVRFLVGAVDSDRLYWPEQSELLARSLPDPCNVHYITSPIGHDGFLTDIEQLREVLNREILT</sequence>
<dbReference type="InterPro" id="IPR029058">
    <property type="entry name" value="AB_hydrolase_fold"/>
</dbReference>
<accession>A0ABP9TLY8</accession>